<organism evidence="4 6">
    <name type="scientific">Volvox reticuliferus</name>
    <dbReference type="NCBI Taxonomy" id="1737510"/>
    <lineage>
        <taxon>Eukaryota</taxon>
        <taxon>Viridiplantae</taxon>
        <taxon>Chlorophyta</taxon>
        <taxon>core chlorophytes</taxon>
        <taxon>Chlorophyceae</taxon>
        <taxon>CS clade</taxon>
        <taxon>Chlamydomonadales</taxon>
        <taxon>Volvocaceae</taxon>
        <taxon>Volvox</taxon>
    </lineage>
</organism>
<keyword evidence="2" id="KW-1133">Transmembrane helix</keyword>
<reference evidence="4" key="1">
    <citation type="journal article" date="2021" name="Proc. Natl. Acad. Sci. U.S.A.">
        <title>Three genomes in the algal genus Volvox reveal the fate of a haploid sex-determining region after a transition to homothallism.</title>
        <authorList>
            <person name="Yamamoto K."/>
            <person name="Hamaji T."/>
            <person name="Kawai-Toyooka H."/>
            <person name="Matsuzaki R."/>
            <person name="Takahashi F."/>
            <person name="Nishimura Y."/>
            <person name="Kawachi M."/>
            <person name="Noguchi H."/>
            <person name="Minakuchi Y."/>
            <person name="Umen J.G."/>
            <person name="Toyoda A."/>
            <person name="Nozaki H."/>
        </authorList>
    </citation>
    <scope>NUCLEOTIDE SEQUENCE</scope>
    <source>
        <strain evidence="5">NIES-3785</strain>
        <strain evidence="4">NIES-3786</strain>
    </source>
</reference>
<dbReference type="Gene3D" id="3.30.40.10">
    <property type="entry name" value="Zinc/RING finger domain, C3HC4 (zinc finger)"/>
    <property type="match status" value="1"/>
</dbReference>
<protein>
    <recommendedName>
        <fullName evidence="3">U-box domain-containing protein</fullName>
    </recommendedName>
</protein>
<dbReference type="InterPro" id="IPR052085">
    <property type="entry name" value="WD-SAM-U-box"/>
</dbReference>
<feature type="transmembrane region" description="Helical" evidence="2">
    <location>
        <begin position="20"/>
        <end position="49"/>
    </location>
</feature>
<sequence length="331" mass="36841">MDLAPVLRRAFPLLHKKTTLVLRLAAFLGLTTVLVYFVGNVVSFVVQLFDLSSSEVSKFIKIVTALLSRPNLELEFLPPEFQDLTPSDDGVYAYAPGNFNPILFRRAHSEALKGAWEWSDDGRQWFATDSFRESPSGMPEPPALIFILRLHVEYLIRRRAAIPDAVCRRLPPPLDLGICPADRLDAVPDVLCCPISHGVMSLPVVAPSGTTFDYDSIRRWAQRHNTDPVNGAPLAEGDLYPNLAMRDIVERWLRQQERRACEADPVKAGVERKQEGEEEGDREGSPTHSAPPEEPQPQSGECEDMGHEYAGAGEGVLRDKQSLLPHLVDLS</sequence>
<dbReference type="UniPathway" id="UPA00143"/>
<evidence type="ECO:0000313" key="6">
    <source>
        <dbReference type="Proteomes" id="UP000747110"/>
    </source>
</evidence>
<dbReference type="EMBL" id="BNCP01000004">
    <property type="protein sequence ID" value="GIL72954.1"/>
    <property type="molecule type" value="Genomic_DNA"/>
</dbReference>
<dbReference type="Proteomes" id="UP000722791">
    <property type="component" value="Unassembled WGS sequence"/>
</dbReference>
<evidence type="ECO:0000256" key="2">
    <source>
        <dbReference type="SAM" id="Phobius"/>
    </source>
</evidence>
<feature type="compositionally biased region" description="Basic and acidic residues" evidence="1">
    <location>
        <begin position="260"/>
        <end position="275"/>
    </location>
</feature>
<dbReference type="InterPro" id="IPR013083">
    <property type="entry name" value="Znf_RING/FYVE/PHD"/>
</dbReference>
<evidence type="ECO:0000256" key="1">
    <source>
        <dbReference type="SAM" id="MobiDB-lite"/>
    </source>
</evidence>
<proteinExistence type="predicted"/>
<dbReference type="OrthoDB" id="10064100at2759"/>
<dbReference type="PROSITE" id="PS51698">
    <property type="entry name" value="U_BOX"/>
    <property type="match status" value="1"/>
</dbReference>
<dbReference type="CDD" id="cd16655">
    <property type="entry name" value="RING-Ubox_WDSUB1-like"/>
    <property type="match status" value="1"/>
</dbReference>
<dbReference type="Proteomes" id="UP000747110">
    <property type="component" value="Unassembled WGS sequence"/>
</dbReference>
<keyword evidence="6" id="KW-1185">Reference proteome</keyword>
<feature type="domain" description="U-box" evidence="3">
    <location>
        <begin position="186"/>
        <end position="259"/>
    </location>
</feature>
<dbReference type="PANTHER" id="PTHR46573:SF1">
    <property type="entry name" value="WD REPEAT, SAM AND U-BOX DOMAIN-CONTAINING PROTEIN 1"/>
    <property type="match status" value="1"/>
</dbReference>
<dbReference type="GO" id="GO:0016567">
    <property type="term" value="P:protein ubiquitination"/>
    <property type="evidence" value="ECO:0007669"/>
    <property type="project" value="UniProtKB-UniPathway"/>
</dbReference>
<dbReference type="AlphaFoldDB" id="A0A8J4C1X0"/>
<name>A0A8J4C1X0_9CHLO</name>
<keyword evidence="2" id="KW-0812">Transmembrane</keyword>
<gene>
    <name evidence="4" type="ORF">Vretifemale_3196</name>
    <name evidence="5" type="ORF">Vretimale_4601</name>
</gene>
<dbReference type="EMBL" id="BNCQ01000006">
    <property type="protein sequence ID" value="GIL99437.1"/>
    <property type="molecule type" value="Genomic_DNA"/>
</dbReference>
<dbReference type="GO" id="GO:0004842">
    <property type="term" value="F:ubiquitin-protein transferase activity"/>
    <property type="evidence" value="ECO:0007669"/>
    <property type="project" value="InterPro"/>
</dbReference>
<comment type="caution">
    <text evidence="4">The sequence shown here is derived from an EMBL/GenBank/DDBJ whole genome shotgun (WGS) entry which is preliminary data.</text>
</comment>
<keyword evidence="2" id="KW-0472">Membrane</keyword>
<evidence type="ECO:0000259" key="3">
    <source>
        <dbReference type="PROSITE" id="PS51698"/>
    </source>
</evidence>
<dbReference type="Pfam" id="PF04564">
    <property type="entry name" value="U-box"/>
    <property type="match status" value="1"/>
</dbReference>
<dbReference type="SMART" id="SM00504">
    <property type="entry name" value="Ubox"/>
    <property type="match status" value="1"/>
</dbReference>
<accession>A0A8J4C1X0</accession>
<evidence type="ECO:0000313" key="5">
    <source>
        <dbReference type="EMBL" id="GIL99437.1"/>
    </source>
</evidence>
<evidence type="ECO:0000313" key="4">
    <source>
        <dbReference type="EMBL" id="GIL72954.1"/>
    </source>
</evidence>
<dbReference type="PANTHER" id="PTHR46573">
    <property type="entry name" value="WD REPEAT, SAM AND U-BOX DOMAIN-CONTAINING PROTEIN 1"/>
    <property type="match status" value="1"/>
</dbReference>
<feature type="region of interest" description="Disordered" evidence="1">
    <location>
        <begin position="260"/>
        <end position="331"/>
    </location>
</feature>
<dbReference type="SUPFAM" id="SSF57850">
    <property type="entry name" value="RING/U-box"/>
    <property type="match status" value="1"/>
</dbReference>
<dbReference type="InterPro" id="IPR003613">
    <property type="entry name" value="Ubox_domain"/>
</dbReference>